<dbReference type="SUPFAM" id="SSF52540">
    <property type="entry name" value="P-loop containing nucleoside triphosphate hydrolases"/>
    <property type="match status" value="2"/>
</dbReference>
<dbReference type="InterPro" id="IPR002401">
    <property type="entry name" value="Cyt_P450_E_grp-I"/>
</dbReference>
<dbReference type="CDD" id="cd19511">
    <property type="entry name" value="RecA-like_CDC48_r2-like"/>
    <property type="match status" value="1"/>
</dbReference>
<dbReference type="InterPro" id="IPR003960">
    <property type="entry name" value="ATPase_AAA_CS"/>
</dbReference>
<dbReference type="EMBL" id="CAJVPL010000028">
    <property type="protein sequence ID" value="CAG8435704.1"/>
    <property type="molecule type" value="Genomic_DNA"/>
</dbReference>
<dbReference type="Pfam" id="PF17862">
    <property type="entry name" value="AAA_lid_3"/>
    <property type="match status" value="2"/>
</dbReference>
<protein>
    <submittedName>
        <fullName evidence="7">1494_t:CDS:1</fullName>
    </submittedName>
</protein>
<dbReference type="InterPro" id="IPR027417">
    <property type="entry name" value="P-loop_NTPase"/>
</dbReference>
<dbReference type="GO" id="GO:0005524">
    <property type="term" value="F:ATP binding"/>
    <property type="evidence" value="ECO:0007669"/>
    <property type="project" value="UniProtKB-KW"/>
</dbReference>
<dbReference type="GO" id="GO:0005737">
    <property type="term" value="C:cytoplasm"/>
    <property type="evidence" value="ECO:0007669"/>
    <property type="project" value="TreeGrafter"/>
</dbReference>
<dbReference type="FunFam" id="3.40.50.300:FF:001985">
    <property type="entry name" value="Chromosome 9, whole genome shotgun sequence"/>
    <property type="match status" value="1"/>
</dbReference>
<dbReference type="Pfam" id="PF00004">
    <property type="entry name" value="AAA"/>
    <property type="match status" value="2"/>
</dbReference>
<comment type="caution">
    <text evidence="7">The sequence shown here is derived from an EMBL/GenBank/DDBJ whole genome shotgun (WGS) entry which is preliminary data.</text>
</comment>
<dbReference type="GO" id="GO:0020037">
    <property type="term" value="F:heme binding"/>
    <property type="evidence" value="ECO:0007669"/>
    <property type="project" value="InterPro"/>
</dbReference>
<dbReference type="PANTHER" id="PTHR23077">
    <property type="entry name" value="AAA-FAMILY ATPASE"/>
    <property type="match status" value="1"/>
</dbReference>
<dbReference type="InterPro" id="IPR003593">
    <property type="entry name" value="AAA+_ATPase"/>
</dbReference>
<keyword evidence="1 5" id="KW-0479">Metal-binding</keyword>
<dbReference type="Gene3D" id="1.10.630.10">
    <property type="entry name" value="Cytochrome P450"/>
    <property type="match status" value="1"/>
</dbReference>
<keyword evidence="8" id="KW-1185">Reference proteome</keyword>
<evidence type="ECO:0000256" key="4">
    <source>
        <dbReference type="ARBA" id="ARBA00023004"/>
    </source>
</evidence>
<reference evidence="7" key="1">
    <citation type="submission" date="2021-06" db="EMBL/GenBank/DDBJ databases">
        <authorList>
            <person name="Kallberg Y."/>
            <person name="Tangrot J."/>
            <person name="Rosling A."/>
        </authorList>
    </citation>
    <scope>NUCLEOTIDE SEQUENCE</scope>
    <source>
        <strain evidence="7">MT106</strain>
    </source>
</reference>
<dbReference type="PROSITE" id="PS00086">
    <property type="entry name" value="CYTOCHROME_P450"/>
    <property type="match status" value="1"/>
</dbReference>
<evidence type="ECO:0000256" key="2">
    <source>
        <dbReference type="ARBA" id="ARBA00022741"/>
    </source>
</evidence>
<accession>A0A9N8V5Q7</accession>
<dbReference type="PRINTS" id="PR00463">
    <property type="entry name" value="EP450I"/>
</dbReference>
<dbReference type="InterPro" id="IPR041569">
    <property type="entry name" value="AAA_lid_3"/>
</dbReference>
<evidence type="ECO:0000313" key="7">
    <source>
        <dbReference type="EMBL" id="CAG8435704.1"/>
    </source>
</evidence>
<dbReference type="PROSITE" id="PS00674">
    <property type="entry name" value="AAA"/>
    <property type="match status" value="2"/>
</dbReference>
<sequence>MISIFILVVGILIYFVYKYPDRAIGTPEFHGYPGPKGLPLIGNLISVVMKHGGGEKKTLDQFLFLYDTINLGRALFPVLEESWGEIDDPVMLEYVLKTNFENYVKGEYMFSRVHDILGNGIFASDGEGWKLQRKTASKIFNVRNFRDLLCTVFANESLVAVDILSKAAETGEIVDLQNLFYRFTIDCFGLISFSKSFDCLTTPNSPESFDFLTNPNSPKSFAAAFDFVQSVLEYRFVSPFWKLAEKYSATGKKFREAIVVIDSYAEDLIKQRRIDDPEGKIKNDLLSGVSPRKGGGRLSDKELRDIFLNLYPLFFCMIAGRDTTAQALSWMFYLIATHPEVEQRLLEEIKDKLEPDALPTYDNIKELKYATAVFYETLRLYPSVPKNAKLTVNDDILPDGTFIPAGTIISYHAWVIGRSKRLWGADADLFKPERFLDESGDIIKFSQTKFIAFNAGPRACLGHQFATIEALTLTIVVLRKFRIELKIEEEPVPGRSLTLPMKKPLLAQISRRQLVDDSGNNPTESTSNNLPSIGENERKAYLHVEAMRQRKICTGDYVAVITATVGVAWPSFTIQPNEIQLSEIQCENAHLEKGDFTLVSRIEKSVVAAAKIVLAPVTVPDFPIDQILNIFMKEILGKYSYFSFQVVDIRPNFTNFGESIEISSSSLSESIYTISRDTKVTILVNPRHDTASKGDGTNLKSIGVGFKSIGGLSKEIQIVREMVELPFTNPELFDYYGVQPPKGILLHGPPGTGKTLVARAVAAETGAHLILINGPEIVSKFHGETEAKLRELFEEARENSPSIIFIDEIDALCTSRDEADNESEKRIVATLLTLMDGISSKRSGNQERIVIIGATNRPNSLDRALRRPGRFDREIEIGIPNADSRAEILRTLLEKIPNDLANEDVAKLAAKSHGYVGADLAAVCREAGLKAIKRITNSDGPVDIKLTMPDMEAAMNGIRPSAMREIILEVPKVYWNDIGGQEEIKQKFKESIEWPLKHPEAFTRLSINPPKGILLYGPPGCSKTLMAKALATEAGLNFIAIKGPELLSKWVGESEKAIRETFRKARAAAPSIVFFDEIDALTVKRGSSGQTSSSVADRVLSQLLNEMDGIEPLVNVTIVAATNRPDVMDKALIRPGRFDRILYVSPPDLSSRREIFRIQLQKMAVAENLDIDELAEKTTGCSGAEIVALCQEAGLLAMEEDLEATNIHHCHFLQAIESCTRRISPEILAYYEEFRRNSKVQSL</sequence>
<dbReference type="GO" id="GO:0005506">
    <property type="term" value="F:iron ion binding"/>
    <property type="evidence" value="ECO:0007669"/>
    <property type="project" value="InterPro"/>
</dbReference>
<evidence type="ECO:0000256" key="1">
    <source>
        <dbReference type="ARBA" id="ARBA00022723"/>
    </source>
</evidence>
<evidence type="ECO:0000313" key="8">
    <source>
        <dbReference type="Proteomes" id="UP000789831"/>
    </source>
</evidence>
<dbReference type="SUPFAM" id="SSF48264">
    <property type="entry name" value="Cytochrome P450"/>
    <property type="match status" value="1"/>
</dbReference>
<dbReference type="GO" id="GO:0004497">
    <property type="term" value="F:monooxygenase activity"/>
    <property type="evidence" value="ECO:0007669"/>
    <property type="project" value="InterPro"/>
</dbReference>
<dbReference type="AlphaFoldDB" id="A0A9N8V5Q7"/>
<dbReference type="InterPro" id="IPR050168">
    <property type="entry name" value="AAA_ATPase_domain"/>
</dbReference>
<dbReference type="GO" id="GO:0016705">
    <property type="term" value="F:oxidoreductase activity, acting on paired donors, with incorporation or reduction of molecular oxygen"/>
    <property type="evidence" value="ECO:0007669"/>
    <property type="project" value="InterPro"/>
</dbReference>
<dbReference type="InterPro" id="IPR001128">
    <property type="entry name" value="Cyt_P450"/>
</dbReference>
<feature type="domain" description="AAA+ ATPase" evidence="6">
    <location>
        <begin position="1009"/>
        <end position="1148"/>
    </location>
</feature>
<dbReference type="CDD" id="cd19503">
    <property type="entry name" value="RecA-like_CDC48_NLV2_r1-like"/>
    <property type="match status" value="1"/>
</dbReference>
<dbReference type="PANTHER" id="PTHR23077:SF27">
    <property type="entry name" value="ATPASE FAMILY GENE 2 PROTEIN HOMOLOG A"/>
    <property type="match status" value="1"/>
</dbReference>
<dbReference type="InterPro" id="IPR017972">
    <property type="entry name" value="Cyt_P450_CS"/>
</dbReference>
<name>A0A9N8V5Q7_9GLOM</name>
<keyword evidence="2" id="KW-0547">Nucleotide-binding</keyword>
<keyword evidence="3" id="KW-0067">ATP-binding</keyword>
<evidence type="ECO:0000256" key="5">
    <source>
        <dbReference type="PIRSR" id="PIRSR602401-1"/>
    </source>
</evidence>
<dbReference type="Gene3D" id="3.40.50.300">
    <property type="entry name" value="P-loop containing nucleotide triphosphate hydrolases"/>
    <property type="match status" value="2"/>
</dbReference>
<proteinExistence type="predicted"/>
<dbReference type="SMART" id="SM00382">
    <property type="entry name" value="AAA"/>
    <property type="match status" value="2"/>
</dbReference>
<dbReference type="InterPro" id="IPR003959">
    <property type="entry name" value="ATPase_AAA_core"/>
</dbReference>
<dbReference type="FunFam" id="3.40.50.300:FF:000661">
    <property type="entry name" value="calmodulin-interacting protein 111 isoform X1"/>
    <property type="match status" value="1"/>
</dbReference>
<dbReference type="InterPro" id="IPR036396">
    <property type="entry name" value="Cyt_P450_sf"/>
</dbReference>
<evidence type="ECO:0000259" key="6">
    <source>
        <dbReference type="SMART" id="SM00382"/>
    </source>
</evidence>
<organism evidence="7 8">
    <name type="scientific">Ambispora gerdemannii</name>
    <dbReference type="NCBI Taxonomy" id="144530"/>
    <lineage>
        <taxon>Eukaryota</taxon>
        <taxon>Fungi</taxon>
        <taxon>Fungi incertae sedis</taxon>
        <taxon>Mucoromycota</taxon>
        <taxon>Glomeromycotina</taxon>
        <taxon>Glomeromycetes</taxon>
        <taxon>Archaeosporales</taxon>
        <taxon>Ambisporaceae</taxon>
        <taxon>Ambispora</taxon>
    </lineage>
</organism>
<dbReference type="Gene3D" id="1.10.8.60">
    <property type="match status" value="2"/>
</dbReference>
<dbReference type="PRINTS" id="PR00385">
    <property type="entry name" value="P450"/>
</dbReference>
<dbReference type="Pfam" id="PF00067">
    <property type="entry name" value="p450"/>
    <property type="match status" value="1"/>
</dbReference>
<dbReference type="OrthoDB" id="27435at2759"/>
<keyword evidence="5" id="KW-0349">Heme</keyword>
<keyword evidence="4 5" id="KW-0408">Iron</keyword>
<gene>
    <name evidence="7" type="ORF">AGERDE_LOCUS569</name>
</gene>
<dbReference type="Proteomes" id="UP000789831">
    <property type="component" value="Unassembled WGS sequence"/>
</dbReference>
<evidence type="ECO:0000256" key="3">
    <source>
        <dbReference type="ARBA" id="ARBA00022840"/>
    </source>
</evidence>
<feature type="domain" description="AAA+ ATPase" evidence="6">
    <location>
        <begin position="740"/>
        <end position="881"/>
    </location>
</feature>
<dbReference type="GO" id="GO:0016887">
    <property type="term" value="F:ATP hydrolysis activity"/>
    <property type="evidence" value="ECO:0007669"/>
    <property type="project" value="InterPro"/>
</dbReference>
<feature type="binding site" description="axial binding residue" evidence="5">
    <location>
        <position position="460"/>
    </location>
    <ligand>
        <name>heme</name>
        <dbReference type="ChEBI" id="CHEBI:30413"/>
    </ligand>
    <ligandPart>
        <name>Fe</name>
        <dbReference type="ChEBI" id="CHEBI:18248"/>
    </ligandPart>
</feature>
<comment type="cofactor">
    <cofactor evidence="5">
        <name>heme</name>
        <dbReference type="ChEBI" id="CHEBI:30413"/>
    </cofactor>
</comment>